<comment type="caution">
    <text evidence="11">The sequence shown here is derived from an EMBL/GenBank/DDBJ whole genome shotgun (WGS) entry which is preliminary data.</text>
</comment>
<dbReference type="InterPro" id="IPR008995">
    <property type="entry name" value="Mo/tungstate-bd_C_term_dom"/>
</dbReference>
<comment type="subcellular location">
    <subcellularLocation>
        <location evidence="1">Cell inner membrane</location>
        <topology evidence="1">Peripheral membrane protein</topology>
    </subcellularLocation>
</comment>
<organism evidence="11 12">
    <name type="scientific">Bradyrhizobium ivorense</name>
    <dbReference type="NCBI Taxonomy" id="2511166"/>
    <lineage>
        <taxon>Bacteria</taxon>
        <taxon>Pseudomonadati</taxon>
        <taxon>Pseudomonadota</taxon>
        <taxon>Alphaproteobacteria</taxon>
        <taxon>Hyphomicrobiales</taxon>
        <taxon>Nitrobacteraceae</taxon>
        <taxon>Bradyrhizobium</taxon>
    </lineage>
</organism>
<evidence type="ECO:0000313" key="12">
    <source>
        <dbReference type="Proteomes" id="UP000328092"/>
    </source>
</evidence>
<dbReference type="InterPro" id="IPR017871">
    <property type="entry name" value="ABC_transporter-like_CS"/>
</dbReference>
<keyword evidence="6 11" id="KW-0067">ATP-binding</keyword>
<dbReference type="PROSITE" id="PS50893">
    <property type="entry name" value="ABC_TRANSPORTER_2"/>
    <property type="match status" value="1"/>
</dbReference>
<dbReference type="Gene3D" id="2.40.50.100">
    <property type="match status" value="1"/>
</dbReference>
<dbReference type="Proteomes" id="UP000328092">
    <property type="component" value="Unassembled WGS sequence"/>
</dbReference>
<evidence type="ECO:0000313" key="11">
    <source>
        <dbReference type="EMBL" id="VIO79549.1"/>
    </source>
</evidence>
<evidence type="ECO:0000256" key="4">
    <source>
        <dbReference type="ARBA" id="ARBA00022475"/>
    </source>
</evidence>
<dbReference type="InterPro" id="IPR047641">
    <property type="entry name" value="ABC_transpr_MalK/UgpC-like"/>
</dbReference>
<evidence type="ECO:0000259" key="10">
    <source>
        <dbReference type="PROSITE" id="PS50893"/>
    </source>
</evidence>
<comment type="similarity">
    <text evidence="2">Belongs to the ABC transporter superfamily.</text>
</comment>
<dbReference type="EMBL" id="CAADFC020000033">
    <property type="protein sequence ID" value="VIO79549.1"/>
    <property type="molecule type" value="Genomic_DNA"/>
</dbReference>
<feature type="domain" description="ABC transporter" evidence="10">
    <location>
        <begin position="4"/>
        <end position="240"/>
    </location>
</feature>
<keyword evidence="3" id="KW-0813">Transport</keyword>
<protein>
    <submittedName>
        <fullName evidence="11">Spermidine/putrescine import ATP-binding protein PotA</fullName>
        <ecNumber evidence="11">3.6.3.31</ecNumber>
    </submittedName>
</protein>
<proteinExistence type="inferred from homology"/>
<keyword evidence="8" id="KW-0472">Membrane</keyword>
<dbReference type="Pfam" id="PF08402">
    <property type="entry name" value="TOBE_2"/>
    <property type="match status" value="1"/>
</dbReference>
<dbReference type="AlphaFoldDB" id="A0A508TYQ2"/>
<dbReference type="SUPFAM" id="SSF50331">
    <property type="entry name" value="MOP-like"/>
    <property type="match status" value="1"/>
</dbReference>
<dbReference type="InterPro" id="IPR013611">
    <property type="entry name" value="Transp-assoc_OB_typ2"/>
</dbReference>
<dbReference type="PANTHER" id="PTHR43875:SF15">
    <property type="entry name" value="TREHALOSE IMPORT ATP-BINDING PROTEIN SUGC"/>
    <property type="match status" value="1"/>
</dbReference>
<dbReference type="GO" id="GO:0055052">
    <property type="term" value="C:ATP-binding cassette (ABC) transporter complex, substrate-binding subunit-containing"/>
    <property type="evidence" value="ECO:0007669"/>
    <property type="project" value="TreeGrafter"/>
</dbReference>
<dbReference type="RefSeq" id="WP_139864374.1">
    <property type="nucleotide sequence ID" value="NZ_CAADFC020000033.1"/>
</dbReference>
<comment type="function">
    <text evidence="9">Involved in beta-(1--&gt;2)glucan export. Transmembrane domains (TMD) form a pore in the inner membrane and the ATP-binding domain (NBD) is responsible for energy generation.</text>
</comment>
<evidence type="ECO:0000256" key="7">
    <source>
        <dbReference type="ARBA" id="ARBA00022967"/>
    </source>
</evidence>
<dbReference type="InterPro" id="IPR003593">
    <property type="entry name" value="AAA+_ATPase"/>
</dbReference>
<evidence type="ECO:0000256" key="9">
    <source>
        <dbReference type="ARBA" id="ARBA00024722"/>
    </source>
</evidence>
<accession>A0A508TYQ2</accession>
<dbReference type="SUPFAM" id="SSF52540">
    <property type="entry name" value="P-loop containing nucleoside triphosphate hydrolases"/>
    <property type="match status" value="1"/>
</dbReference>
<reference evidence="11" key="1">
    <citation type="submission" date="2019-02" db="EMBL/GenBank/DDBJ databases">
        <authorList>
            <person name="Pothier F.J."/>
        </authorList>
    </citation>
    <scope>NUCLEOTIDE SEQUENCE</scope>
    <source>
        <strain evidence="11">CI-1B</strain>
    </source>
</reference>
<dbReference type="GO" id="GO:0140359">
    <property type="term" value="F:ABC-type transporter activity"/>
    <property type="evidence" value="ECO:0007669"/>
    <property type="project" value="UniProtKB-ARBA"/>
</dbReference>
<evidence type="ECO:0000256" key="5">
    <source>
        <dbReference type="ARBA" id="ARBA00022741"/>
    </source>
</evidence>
<dbReference type="GO" id="GO:0005524">
    <property type="term" value="F:ATP binding"/>
    <property type="evidence" value="ECO:0007669"/>
    <property type="project" value="UniProtKB-KW"/>
</dbReference>
<dbReference type="SMART" id="SM00382">
    <property type="entry name" value="AAA"/>
    <property type="match status" value="1"/>
</dbReference>
<dbReference type="Pfam" id="PF00005">
    <property type="entry name" value="ABC_tran"/>
    <property type="match status" value="1"/>
</dbReference>
<keyword evidence="5" id="KW-0547">Nucleotide-binding</keyword>
<dbReference type="GO" id="GO:0016887">
    <property type="term" value="F:ATP hydrolysis activity"/>
    <property type="evidence" value="ECO:0007669"/>
    <property type="project" value="InterPro"/>
</dbReference>
<evidence type="ECO:0000256" key="8">
    <source>
        <dbReference type="ARBA" id="ARBA00023136"/>
    </source>
</evidence>
<evidence type="ECO:0000256" key="2">
    <source>
        <dbReference type="ARBA" id="ARBA00005417"/>
    </source>
</evidence>
<keyword evidence="4" id="KW-1003">Cell membrane</keyword>
<dbReference type="FunFam" id="3.40.50.300:FF:000042">
    <property type="entry name" value="Maltose/maltodextrin ABC transporter, ATP-binding protein"/>
    <property type="match status" value="1"/>
</dbReference>
<dbReference type="PANTHER" id="PTHR43875">
    <property type="entry name" value="MALTODEXTRIN IMPORT ATP-BINDING PROTEIN MSMX"/>
    <property type="match status" value="1"/>
</dbReference>
<gene>
    <name evidence="11" type="primary">potA_7</name>
    <name evidence="11" type="ORF">CI1B_78820</name>
</gene>
<dbReference type="InterPro" id="IPR003439">
    <property type="entry name" value="ABC_transporter-like_ATP-bd"/>
</dbReference>
<keyword evidence="11" id="KW-0378">Hydrolase</keyword>
<evidence type="ECO:0000256" key="3">
    <source>
        <dbReference type="ARBA" id="ARBA00022448"/>
    </source>
</evidence>
<name>A0A508TYQ2_9BRAD</name>
<evidence type="ECO:0000256" key="6">
    <source>
        <dbReference type="ARBA" id="ARBA00022840"/>
    </source>
</evidence>
<dbReference type="PROSITE" id="PS00211">
    <property type="entry name" value="ABC_TRANSPORTER_1"/>
    <property type="match status" value="1"/>
</dbReference>
<dbReference type="EC" id="3.6.3.31" evidence="11"/>
<keyword evidence="7" id="KW-1278">Translocase</keyword>
<dbReference type="InterPro" id="IPR027417">
    <property type="entry name" value="P-loop_NTPase"/>
</dbReference>
<evidence type="ECO:0000256" key="1">
    <source>
        <dbReference type="ARBA" id="ARBA00004417"/>
    </source>
</evidence>
<keyword evidence="12" id="KW-1185">Reference proteome</keyword>
<dbReference type="Gene3D" id="3.40.50.300">
    <property type="entry name" value="P-loop containing nucleotide triphosphate hydrolases"/>
    <property type="match status" value="1"/>
</dbReference>
<sequence length="372" mass="40578">MSNVVLEKVSRVFGDFVAVDGVDLRVSEGEFVTLLGPSGCGKTTTLRMVAGLEQNTGGRISIGNEVVSDAGRGLFVPSERRRLGMVFQSYAIWPHMTVFENVAYPLRVRRKSTAEIGDLVGKALRLVEMESFAERPAPALSGGQQQRVAIARALVFEPKVLLLDEPLSNLDAKLRLQMGDEFRSIQKRLGMTSLYVTHDQAEAMALSDRVVVMDRGRIQQIGAPEEIYRYPANRVVAAFFGTPNLLEASVEACARIDDRRVRLDVVGKGWRGACESASEIRPGQAVTVMVRPEDARIAPPDAAHRDHELRWSGQIAHTIFRGPTRSVVVQTGDGRLNVDAPSFGDFAVGDNVTVVVPQTSAWAVPEQASIAS</sequence>
<dbReference type="OrthoDB" id="9802264at2"/>